<evidence type="ECO:0000313" key="4">
    <source>
        <dbReference type="Proteomes" id="UP000674318"/>
    </source>
</evidence>
<dbReference type="Gene3D" id="3.60.21.10">
    <property type="match status" value="1"/>
</dbReference>
<dbReference type="GO" id="GO:0000298">
    <property type="term" value="F:endopolyphosphatase activity"/>
    <property type="evidence" value="ECO:0007669"/>
    <property type="project" value="TreeGrafter"/>
</dbReference>
<evidence type="ECO:0000256" key="1">
    <source>
        <dbReference type="SAM" id="MobiDB-lite"/>
    </source>
</evidence>
<comment type="caution">
    <text evidence="3">The sequence shown here is derived from an EMBL/GenBank/DDBJ whole genome shotgun (WGS) entry which is preliminary data.</text>
</comment>
<reference evidence="3 4" key="1">
    <citation type="submission" date="2021-02" db="EMBL/GenBank/DDBJ databases">
        <title>Porcisia hertigi Genome sequencing and assembly.</title>
        <authorList>
            <person name="Almutairi H."/>
            <person name="Gatherer D."/>
        </authorList>
    </citation>
    <scope>NUCLEOTIDE SEQUENCE [LARGE SCALE GENOMIC DNA]</scope>
    <source>
        <strain evidence="3 4">C119</strain>
    </source>
</reference>
<dbReference type="RefSeq" id="XP_067758077.1">
    <property type="nucleotide sequence ID" value="XM_067901402.1"/>
</dbReference>
<feature type="domain" description="Calcineurin-like phosphoesterase" evidence="2">
    <location>
        <begin position="101"/>
        <end position="207"/>
    </location>
</feature>
<organism evidence="3 4">
    <name type="scientific">Porcisia hertigi</name>
    <dbReference type="NCBI Taxonomy" id="2761500"/>
    <lineage>
        <taxon>Eukaryota</taxon>
        <taxon>Discoba</taxon>
        <taxon>Euglenozoa</taxon>
        <taxon>Kinetoplastea</taxon>
        <taxon>Metakinetoplastina</taxon>
        <taxon>Trypanosomatida</taxon>
        <taxon>Trypanosomatidae</taxon>
        <taxon>Leishmaniinae</taxon>
        <taxon>Porcisia</taxon>
    </lineage>
</organism>
<sequence length="393" mass="41743">MSLRVVNMRGRATGRLILVGDIHGCLDQLQELLVKVNFTNAAVRRCPTLLTSSSLAEAPPLNSHNGGAGMCIPSALIPDSLAEPLMEGSGSPTAGDGTADDLCVFVGDLVNKGPNSYGVVRCLRGIGAIGVLGNHDVVFLQISEKLRAGAPLSHKEMNSSLYPLAVNCPDDVFAFMASIPHIMCFHTYQLIVVHAGIDPSLSLAVQDTEAVTHMRNLVRAKTYWKQPINPATGQPAHVALSVSAAFATMERWQLGGSWSKTWSKLVRKLHARVTGTEKSNGEAGDTGGCGANSHSSASDSSDDTHPRDKRKGSMRGGVTAITTKVPRKIHPDFADFTVVFGHDAKRGLQVHPYAYGLDSGCAYGGQLTGLVWPSTLVSVPGWVGSSLRRKSNV</sequence>
<dbReference type="OrthoDB" id="10267127at2759"/>
<dbReference type="InterPro" id="IPR050126">
    <property type="entry name" value="Ap4A_hydrolase"/>
</dbReference>
<dbReference type="KEGG" id="phet:94291479"/>
<dbReference type="Pfam" id="PF00149">
    <property type="entry name" value="Metallophos"/>
    <property type="match status" value="1"/>
</dbReference>
<accession>A0A836ISL9</accession>
<feature type="region of interest" description="Disordered" evidence="1">
    <location>
        <begin position="276"/>
        <end position="319"/>
    </location>
</feature>
<evidence type="ECO:0000259" key="2">
    <source>
        <dbReference type="Pfam" id="PF00149"/>
    </source>
</evidence>
<dbReference type="PANTHER" id="PTHR42850">
    <property type="entry name" value="METALLOPHOSPHOESTERASE"/>
    <property type="match status" value="1"/>
</dbReference>
<dbReference type="Proteomes" id="UP000674318">
    <property type="component" value="Chromosome 17"/>
</dbReference>
<dbReference type="GO" id="GO:0006798">
    <property type="term" value="P:polyphosphate catabolic process"/>
    <property type="evidence" value="ECO:0007669"/>
    <property type="project" value="TreeGrafter"/>
</dbReference>
<dbReference type="PANTHER" id="PTHR42850:SF4">
    <property type="entry name" value="ZINC-DEPENDENT ENDOPOLYPHOSPHATASE"/>
    <property type="match status" value="1"/>
</dbReference>
<dbReference type="InterPro" id="IPR004843">
    <property type="entry name" value="Calcineurin-like_PHP"/>
</dbReference>
<dbReference type="GO" id="GO:0016791">
    <property type="term" value="F:phosphatase activity"/>
    <property type="evidence" value="ECO:0007669"/>
    <property type="project" value="TreeGrafter"/>
</dbReference>
<dbReference type="GO" id="GO:0005737">
    <property type="term" value="C:cytoplasm"/>
    <property type="evidence" value="ECO:0007669"/>
    <property type="project" value="TreeGrafter"/>
</dbReference>
<evidence type="ECO:0000313" key="3">
    <source>
        <dbReference type="EMBL" id="KAG5508188.1"/>
    </source>
</evidence>
<dbReference type="EMBL" id="JAFJZO010000017">
    <property type="protein sequence ID" value="KAG5508188.1"/>
    <property type="molecule type" value="Genomic_DNA"/>
</dbReference>
<proteinExistence type="predicted"/>
<gene>
    <name evidence="3" type="ORF">JKF63_05443</name>
</gene>
<dbReference type="SUPFAM" id="SSF56300">
    <property type="entry name" value="Metallo-dependent phosphatases"/>
    <property type="match status" value="1"/>
</dbReference>
<dbReference type="AlphaFoldDB" id="A0A836ISL9"/>
<name>A0A836ISL9_9TRYP</name>
<dbReference type="GeneID" id="94291479"/>
<dbReference type="InterPro" id="IPR029052">
    <property type="entry name" value="Metallo-depent_PP-like"/>
</dbReference>
<keyword evidence="4" id="KW-1185">Reference proteome</keyword>
<protein>
    <recommendedName>
        <fullName evidence="2">Calcineurin-like phosphoesterase domain-containing protein</fullName>
    </recommendedName>
</protein>